<reference evidence="2 3" key="1">
    <citation type="submission" date="2014-10" db="EMBL/GenBank/DDBJ databases">
        <title>Genome sequence of Micropolyspora internatus JCM3315.</title>
        <authorList>
            <person name="Shin S.-K."/>
            <person name="Yi H."/>
        </authorList>
    </citation>
    <scope>NUCLEOTIDE SEQUENCE [LARGE SCALE GENOMIC DNA]</scope>
    <source>
        <strain evidence="2 3">JCM 3315</strain>
    </source>
</reference>
<organism evidence="2 3">
    <name type="scientific">Saccharomonospora viridis</name>
    <dbReference type="NCBI Taxonomy" id="1852"/>
    <lineage>
        <taxon>Bacteria</taxon>
        <taxon>Bacillati</taxon>
        <taxon>Actinomycetota</taxon>
        <taxon>Actinomycetes</taxon>
        <taxon>Pseudonocardiales</taxon>
        <taxon>Pseudonocardiaceae</taxon>
        <taxon>Saccharomonospora</taxon>
    </lineage>
</organism>
<evidence type="ECO:0000256" key="1">
    <source>
        <dbReference type="SAM" id="MobiDB-lite"/>
    </source>
</evidence>
<protein>
    <submittedName>
        <fullName evidence="2">Uncharacterized protein</fullName>
    </submittedName>
</protein>
<gene>
    <name evidence="2" type="ORF">MINT15_32070</name>
</gene>
<proteinExistence type="predicted"/>
<dbReference type="AlphaFoldDB" id="A0A837D708"/>
<feature type="region of interest" description="Disordered" evidence="1">
    <location>
        <begin position="19"/>
        <end position="38"/>
    </location>
</feature>
<evidence type="ECO:0000313" key="2">
    <source>
        <dbReference type="EMBL" id="KHF43005.1"/>
    </source>
</evidence>
<dbReference type="Proteomes" id="UP000030848">
    <property type="component" value="Unassembled WGS sequence"/>
</dbReference>
<sequence length="38" mass="4343">MWSDGERNVGFRLPKAVSRSMSTVSRSRCRTARRSGRT</sequence>
<feature type="compositionally biased region" description="Basic residues" evidence="1">
    <location>
        <begin position="27"/>
        <end position="38"/>
    </location>
</feature>
<dbReference type="EMBL" id="JRZE01000006">
    <property type="protein sequence ID" value="KHF43005.1"/>
    <property type="molecule type" value="Genomic_DNA"/>
</dbReference>
<name>A0A837D708_9PSEU</name>
<comment type="caution">
    <text evidence="2">The sequence shown here is derived from an EMBL/GenBank/DDBJ whole genome shotgun (WGS) entry which is preliminary data.</text>
</comment>
<evidence type="ECO:0000313" key="3">
    <source>
        <dbReference type="Proteomes" id="UP000030848"/>
    </source>
</evidence>
<accession>A0A837D708</accession>